<sequence length="88" mass="9024">MATASYAPTADDWTDAGTTPCYVQVLNTACVAFVIDTSAPASSVPATAGHQLGVTGETSADIGLAGQRLYLRSLSLPANLVPDVRVSR</sequence>
<gene>
    <name evidence="1" type="ORF">OPKNFCMD_3820</name>
</gene>
<keyword evidence="2" id="KW-1185">Reference proteome</keyword>
<name>A0ABQ4R1P6_9HYPH</name>
<evidence type="ECO:0000313" key="2">
    <source>
        <dbReference type="Proteomes" id="UP001055167"/>
    </source>
</evidence>
<evidence type="ECO:0000313" key="1">
    <source>
        <dbReference type="EMBL" id="GJD51069.1"/>
    </source>
</evidence>
<reference evidence="1" key="1">
    <citation type="journal article" date="2021" name="Front. Microbiol.">
        <title>Comprehensive Comparative Genomics and Phenotyping of Methylobacterium Species.</title>
        <authorList>
            <person name="Alessa O."/>
            <person name="Ogura Y."/>
            <person name="Fujitani Y."/>
            <person name="Takami H."/>
            <person name="Hayashi T."/>
            <person name="Sahin N."/>
            <person name="Tani A."/>
        </authorList>
    </citation>
    <scope>NUCLEOTIDE SEQUENCE</scope>
    <source>
        <strain evidence="1">KCTC 52305</strain>
    </source>
</reference>
<proteinExistence type="predicted"/>
<dbReference type="Proteomes" id="UP001055167">
    <property type="component" value="Unassembled WGS sequence"/>
</dbReference>
<dbReference type="RefSeq" id="WP_128562138.1">
    <property type="nucleotide sequence ID" value="NZ_BPQH01000012.1"/>
</dbReference>
<accession>A0ABQ4R1P6</accession>
<protein>
    <submittedName>
        <fullName evidence="1">Uncharacterized protein</fullName>
    </submittedName>
</protein>
<organism evidence="1 2">
    <name type="scientific">Methylobacterium crusticola</name>
    <dbReference type="NCBI Taxonomy" id="1697972"/>
    <lineage>
        <taxon>Bacteria</taxon>
        <taxon>Pseudomonadati</taxon>
        <taxon>Pseudomonadota</taxon>
        <taxon>Alphaproteobacteria</taxon>
        <taxon>Hyphomicrobiales</taxon>
        <taxon>Methylobacteriaceae</taxon>
        <taxon>Methylobacterium</taxon>
    </lineage>
</organism>
<reference evidence="1" key="2">
    <citation type="submission" date="2021-08" db="EMBL/GenBank/DDBJ databases">
        <authorList>
            <person name="Tani A."/>
            <person name="Ola A."/>
            <person name="Ogura Y."/>
            <person name="Katsura K."/>
            <person name="Hayashi T."/>
        </authorList>
    </citation>
    <scope>NUCLEOTIDE SEQUENCE</scope>
    <source>
        <strain evidence="1">KCTC 52305</strain>
    </source>
</reference>
<dbReference type="EMBL" id="BPQH01000012">
    <property type="protein sequence ID" value="GJD51069.1"/>
    <property type="molecule type" value="Genomic_DNA"/>
</dbReference>
<comment type="caution">
    <text evidence="1">The sequence shown here is derived from an EMBL/GenBank/DDBJ whole genome shotgun (WGS) entry which is preliminary data.</text>
</comment>